<dbReference type="PANTHER" id="PTHR31973">
    <property type="entry name" value="POLYPROTEIN, PUTATIVE-RELATED"/>
    <property type="match status" value="1"/>
</dbReference>
<accession>A0ABU6TAB8</accession>
<name>A0ABU6TAB8_9FABA</name>
<proteinExistence type="predicted"/>
<dbReference type="InterPro" id="IPR058594">
    <property type="entry name" value="PB1-like_dom_pln"/>
</dbReference>
<dbReference type="Pfam" id="PF26130">
    <property type="entry name" value="PB1-like"/>
    <property type="match status" value="1"/>
</dbReference>
<dbReference type="Proteomes" id="UP001341840">
    <property type="component" value="Unassembled WGS sequence"/>
</dbReference>
<keyword evidence="4" id="KW-1185">Reference proteome</keyword>
<feature type="compositionally biased region" description="Basic residues" evidence="1">
    <location>
        <begin position="111"/>
        <end position="128"/>
    </location>
</feature>
<organism evidence="3 4">
    <name type="scientific">Stylosanthes scabra</name>
    <dbReference type="NCBI Taxonomy" id="79078"/>
    <lineage>
        <taxon>Eukaryota</taxon>
        <taxon>Viridiplantae</taxon>
        <taxon>Streptophyta</taxon>
        <taxon>Embryophyta</taxon>
        <taxon>Tracheophyta</taxon>
        <taxon>Spermatophyta</taxon>
        <taxon>Magnoliopsida</taxon>
        <taxon>eudicotyledons</taxon>
        <taxon>Gunneridae</taxon>
        <taxon>Pentapetalae</taxon>
        <taxon>rosids</taxon>
        <taxon>fabids</taxon>
        <taxon>Fabales</taxon>
        <taxon>Fabaceae</taxon>
        <taxon>Papilionoideae</taxon>
        <taxon>50 kb inversion clade</taxon>
        <taxon>dalbergioids sensu lato</taxon>
        <taxon>Dalbergieae</taxon>
        <taxon>Pterocarpus clade</taxon>
        <taxon>Stylosanthes</taxon>
    </lineage>
</organism>
<dbReference type="EMBL" id="JASCZI010090726">
    <property type="protein sequence ID" value="MED6145665.1"/>
    <property type="molecule type" value="Genomic_DNA"/>
</dbReference>
<evidence type="ECO:0000259" key="2">
    <source>
        <dbReference type="Pfam" id="PF26130"/>
    </source>
</evidence>
<feature type="compositionally biased region" description="Polar residues" evidence="1">
    <location>
        <begin position="135"/>
        <end position="144"/>
    </location>
</feature>
<comment type="caution">
    <text evidence="3">The sequence shown here is derived from an EMBL/GenBank/DDBJ whole genome shotgun (WGS) entry which is preliminary data.</text>
</comment>
<feature type="domain" description="PB1-like" evidence="2">
    <location>
        <begin position="1"/>
        <end position="71"/>
    </location>
</feature>
<evidence type="ECO:0000313" key="4">
    <source>
        <dbReference type="Proteomes" id="UP001341840"/>
    </source>
</evidence>
<evidence type="ECO:0000256" key="1">
    <source>
        <dbReference type="SAM" id="MobiDB-lite"/>
    </source>
</evidence>
<evidence type="ECO:0000313" key="3">
    <source>
        <dbReference type="EMBL" id="MED6145665.1"/>
    </source>
</evidence>
<feature type="region of interest" description="Disordered" evidence="1">
    <location>
        <begin position="89"/>
        <end position="187"/>
    </location>
</feature>
<reference evidence="3 4" key="1">
    <citation type="journal article" date="2023" name="Plants (Basel)">
        <title>Bridging the Gap: Combining Genomics and Transcriptomics Approaches to Understand Stylosanthes scabra, an Orphan Legume from the Brazilian Caatinga.</title>
        <authorList>
            <person name="Ferreira-Neto J.R.C."/>
            <person name="da Silva M.D."/>
            <person name="Binneck E."/>
            <person name="de Melo N.F."/>
            <person name="da Silva R.H."/>
            <person name="de Melo A.L.T.M."/>
            <person name="Pandolfi V."/>
            <person name="Bustamante F.O."/>
            <person name="Brasileiro-Vidal A.C."/>
            <person name="Benko-Iseppon A.M."/>
        </authorList>
    </citation>
    <scope>NUCLEOTIDE SEQUENCE [LARGE SCALE GENOMIC DNA]</scope>
    <source>
        <tissue evidence="3">Leaves</tissue>
    </source>
</reference>
<gene>
    <name evidence="3" type="ORF">PIB30_027382</name>
</gene>
<sequence>MDIDLVCFYDLKELIKIVGYEKYKKMLWHDTTDPDLGTGLHEIKGDTEINEMRGCVVMQMGPKEFHIYVEHVVDIPEVVEEHVIAEDASSSYKEDFEEEASKEGSDLSPKTAKKRQSKKYTGARRRHVLRDGNKTNDGLGQNSGPRPDLWRDLGGLSNANNVDASGKRAATSDDVNIPSVDPNAFEQDSDYERPYEYESEAFNSPISSENEGRISYDSFNKETTYGEVEFKHKNERNRVRAVCSDENCNWLILCSGNSKLTCFHMKTLYNEHACGRDQMSNLTTRAWCTSKLVKRLAIQPDIMPRHAMYFMIEEYNLQLNPRMISRALKAAREKVVGNEATQYGRIREYLQELH</sequence>
<dbReference type="PANTHER" id="PTHR31973:SF187">
    <property type="entry name" value="MUTATOR TRANSPOSASE MUDRA PROTEIN"/>
    <property type="match status" value="1"/>
</dbReference>
<protein>
    <recommendedName>
        <fullName evidence="2">PB1-like domain-containing protein</fullName>
    </recommendedName>
</protein>